<sequence length="47" mass="5496">MNGFSIAAAAEMAIRSPLRERNFTIADLTFSEIIFLVYYPTKRNYRH</sequence>
<dbReference type="EMBL" id="CP000709">
    <property type="protein sequence ID" value="ABQ62901.1"/>
    <property type="molecule type" value="Genomic_DNA"/>
</dbReference>
<dbReference type="KEGG" id="bov:BOV_A0900"/>
<accession>A0A0H3AWG2</accession>
<dbReference type="HOGENOM" id="CLU_216735_0_0_5"/>
<dbReference type="AlphaFoldDB" id="A0A0H3AWG2"/>
<proteinExistence type="predicted"/>
<keyword evidence="2" id="KW-1185">Reference proteome</keyword>
<evidence type="ECO:0000313" key="2">
    <source>
        <dbReference type="Proteomes" id="UP000006383"/>
    </source>
</evidence>
<gene>
    <name evidence="1" type="ordered locus">BOV_A0900</name>
</gene>
<reference evidence="2" key="1">
    <citation type="journal article" date="2009" name="PLoS ONE">
        <title>Genome degradation in Brucella ovis corresponds with narrowing of its host range and tissue tropism.</title>
        <authorList>
            <person name="Tsolis R.M."/>
            <person name="Seshadri R."/>
            <person name="Santos R.L."/>
            <person name="Sangari F.J."/>
            <person name="Lobo J.M."/>
            <person name="de Jong M.F."/>
            <person name="Ren Q."/>
            <person name="Myers G."/>
            <person name="Brinkac L.M."/>
            <person name="Nelson W.C."/>
            <person name="Deboy R.T."/>
            <person name="Angiuoli S."/>
            <person name="Khouri H."/>
            <person name="Dimitrov G."/>
            <person name="Robinson J.R."/>
            <person name="Mulligan S."/>
            <person name="Walker R.L."/>
            <person name="Elzer P.E."/>
            <person name="Hassan K.A."/>
            <person name="Paulsen I.T."/>
        </authorList>
    </citation>
    <scope>NUCLEOTIDE SEQUENCE [LARGE SCALE GENOMIC DNA]</scope>
    <source>
        <strain evidence="2">ATCC 25840 / 63/290 / NCTC 10512</strain>
    </source>
</reference>
<dbReference type="Proteomes" id="UP000006383">
    <property type="component" value="Chromosome II"/>
</dbReference>
<name>A0A0H3AWG2_BRUO2</name>
<protein>
    <submittedName>
        <fullName evidence="1">Uncharacterized protein</fullName>
    </submittedName>
</protein>
<evidence type="ECO:0000313" key="1">
    <source>
        <dbReference type="EMBL" id="ABQ62901.1"/>
    </source>
</evidence>
<organism evidence="1 2">
    <name type="scientific">Brucella ovis (strain ATCC 25840 / 63/290 / NCTC 10512)</name>
    <dbReference type="NCBI Taxonomy" id="444178"/>
    <lineage>
        <taxon>Bacteria</taxon>
        <taxon>Pseudomonadati</taxon>
        <taxon>Pseudomonadota</taxon>
        <taxon>Alphaproteobacteria</taxon>
        <taxon>Hyphomicrobiales</taxon>
        <taxon>Brucellaceae</taxon>
        <taxon>Brucella/Ochrobactrum group</taxon>
        <taxon>Brucella</taxon>
    </lineage>
</organism>